<dbReference type="EMBL" id="CAKXYY010000023">
    <property type="protein sequence ID" value="CAH2355249.1"/>
    <property type="molecule type" value="Genomic_DNA"/>
</dbReference>
<feature type="transmembrane region" description="Helical" evidence="6">
    <location>
        <begin position="410"/>
        <end position="432"/>
    </location>
</feature>
<feature type="compositionally biased region" description="Basic and acidic residues" evidence="5">
    <location>
        <begin position="210"/>
        <end position="220"/>
    </location>
</feature>
<dbReference type="PANTHER" id="PTHR31274:SF1">
    <property type="entry name" value="AGL149CP"/>
    <property type="match status" value="1"/>
</dbReference>
<feature type="transmembrane region" description="Helical" evidence="6">
    <location>
        <begin position="452"/>
        <end position="472"/>
    </location>
</feature>
<dbReference type="InterPro" id="IPR040254">
    <property type="entry name" value="Ecm3-like"/>
</dbReference>
<dbReference type="PANTHER" id="PTHR31274">
    <property type="entry name" value="PROTEIN ECM3"/>
    <property type="match status" value="1"/>
</dbReference>
<dbReference type="Proteomes" id="UP000837801">
    <property type="component" value="Unassembled WGS sequence"/>
</dbReference>
<organism evidence="7 8">
    <name type="scientific">[Candida] railenensis</name>
    <dbReference type="NCBI Taxonomy" id="45579"/>
    <lineage>
        <taxon>Eukaryota</taxon>
        <taxon>Fungi</taxon>
        <taxon>Dikarya</taxon>
        <taxon>Ascomycota</taxon>
        <taxon>Saccharomycotina</taxon>
        <taxon>Pichiomycetes</taxon>
        <taxon>Debaryomycetaceae</taxon>
        <taxon>Kurtzmaniella</taxon>
    </lineage>
</organism>
<evidence type="ECO:0000313" key="8">
    <source>
        <dbReference type="Proteomes" id="UP000837801"/>
    </source>
</evidence>
<dbReference type="AlphaFoldDB" id="A0A9P0QTB2"/>
<protein>
    <submittedName>
        <fullName evidence="7">Uncharacterized transporter</fullName>
    </submittedName>
</protein>
<comment type="subcellular location">
    <subcellularLocation>
        <location evidence="1">Membrane</location>
        <topology evidence="1">Multi-pass membrane protein</topology>
    </subcellularLocation>
</comment>
<accession>A0A9P0QTB2</accession>
<evidence type="ECO:0000256" key="3">
    <source>
        <dbReference type="ARBA" id="ARBA00022989"/>
    </source>
</evidence>
<feature type="compositionally biased region" description="Polar residues" evidence="5">
    <location>
        <begin position="238"/>
        <end position="252"/>
    </location>
</feature>
<feature type="compositionally biased region" description="Acidic residues" evidence="5">
    <location>
        <begin position="179"/>
        <end position="189"/>
    </location>
</feature>
<feature type="transmembrane region" description="Helical" evidence="6">
    <location>
        <begin position="524"/>
        <end position="546"/>
    </location>
</feature>
<name>A0A9P0QTB2_9ASCO</name>
<sequence length="588" mass="64227">MSVPLGTIIYSAVKPIFKIYLIIGLGYLLAKKNILSVVTCRDISNLVVSAIMPCLIFYNIVTYLKSSDIKNIGVIFFTGTLLFSTGCALAFAISIVTRSPKKWLGGILSVGLFPNISDLPIAYLQTLSQSGNIFTETEGNRGVAYVCIFLASQVFYQFSLGLYRLIEWDFRDELEGDAEDLEKNEDAVELSDVPESPQSSRVMKSASEAPKNESSSKDSNNEDENDDTTSIESEKSDINQTNSLSQMPQQLVSDADQDRSEQSQHSAFYSRKHALAKTLSGRRSSITSTSSGALSVPVVSSDYLSLRLSHTRDSHDSKSAPQDIQDVINEYSQFEDLKLMKSLTSTSKIAPPNEAAAPSIHGANESFLARNASRDSNNSLPGSTGKVSKLQRFKTEGLQVLRNFMAPNSLSLIISIALAMSPPLKALFVASTSFHIPTAPDDKPPLSFIMDFTSYVGAASVPLGLLLLGATISRLQIKTMPPGFWKTALAITLTRLVFIPIIGVGLTTGFHKGGWYGDDKLVRFVSVLEFGLPSATALVYFTAFYTNPNSKEHLQMDCLAVCLIFQYSLLFITLPFLVTFTLKVSLGM</sequence>
<feature type="transmembrane region" description="Helical" evidence="6">
    <location>
        <begin position="143"/>
        <end position="163"/>
    </location>
</feature>
<feature type="transmembrane region" description="Helical" evidence="6">
    <location>
        <begin position="72"/>
        <end position="96"/>
    </location>
</feature>
<evidence type="ECO:0000256" key="5">
    <source>
        <dbReference type="SAM" id="MobiDB-lite"/>
    </source>
</evidence>
<gene>
    <name evidence="7" type="ORF">CLIB1423_23S01156</name>
</gene>
<reference evidence="7" key="1">
    <citation type="submission" date="2022-03" db="EMBL/GenBank/DDBJ databases">
        <authorList>
            <person name="Legras J.-L."/>
            <person name="Devillers H."/>
            <person name="Grondin C."/>
        </authorList>
    </citation>
    <scope>NUCLEOTIDE SEQUENCE</scope>
    <source>
        <strain evidence="7">CLIB 1423</strain>
    </source>
</reference>
<comment type="caution">
    <text evidence="7">The sequence shown here is derived from an EMBL/GenBank/DDBJ whole genome shotgun (WGS) entry which is preliminary data.</text>
</comment>
<feature type="region of interest" description="Disordered" evidence="5">
    <location>
        <begin position="179"/>
        <end position="269"/>
    </location>
</feature>
<dbReference type="GO" id="GO:0055085">
    <property type="term" value="P:transmembrane transport"/>
    <property type="evidence" value="ECO:0007669"/>
    <property type="project" value="InterPro"/>
</dbReference>
<dbReference type="GO" id="GO:0016020">
    <property type="term" value="C:membrane"/>
    <property type="evidence" value="ECO:0007669"/>
    <property type="project" value="UniProtKB-SubCell"/>
</dbReference>
<dbReference type="InterPro" id="IPR004776">
    <property type="entry name" value="Mem_transp_PIN-like"/>
</dbReference>
<evidence type="ECO:0000313" key="7">
    <source>
        <dbReference type="EMBL" id="CAH2355249.1"/>
    </source>
</evidence>
<feature type="transmembrane region" description="Helical" evidence="6">
    <location>
        <begin position="103"/>
        <end position="123"/>
    </location>
</feature>
<evidence type="ECO:0000256" key="6">
    <source>
        <dbReference type="SAM" id="Phobius"/>
    </source>
</evidence>
<dbReference type="OrthoDB" id="435607at2759"/>
<evidence type="ECO:0000256" key="1">
    <source>
        <dbReference type="ARBA" id="ARBA00004141"/>
    </source>
</evidence>
<dbReference type="Pfam" id="PF03547">
    <property type="entry name" value="Mem_trans"/>
    <property type="match status" value="1"/>
</dbReference>
<keyword evidence="4 6" id="KW-0472">Membrane</keyword>
<keyword evidence="8" id="KW-1185">Reference proteome</keyword>
<feature type="transmembrane region" description="Helical" evidence="6">
    <location>
        <begin position="484"/>
        <end position="504"/>
    </location>
</feature>
<keyword evidence="3 6" id="KW-1133">Transmembrane helix</keyword>
<feature type="transmembrane region" description="Helical" evidence="6">
    <location>
        <begin position="558"/>
        <end position="582"/>
    </location>
</feature>
<evidence type="ECO:0000256" key="4">
    <source>
        <dbReference type="ARBA" id="ARBA00023136"/>
    </source>
</evidence>
<feature type="transmembrane region" description="Helical" evidence="6">
    <location>
        <begin position="42"/>
        <end position="60"/>
    </location>
</feature>
<evidence type="ECO:0000256" key="2">
    <source>
        <dbReference type="ARBA" id="ARBA00022692"/>
    </source>
</evidence>
<proteinExistence type="predicted"/>
<keyword evidence="2 6" id="KW-0812">Transmembrane</keyword>
<feature type="transmembrane region" description="Helical" evidence="6">
    <location>
        <begin position="12"/>
        <end position="30"/>
    </location>
</feature>